<dbReference type="InterPro" id="IPR038162">
    <property type="entry name" value="SoxY_sf"/>
</dbReference>
<dbReference type="Gene3D" id="2.60.40.10">
    <property type="entry name" value="Immunoglobulins"/>
    <property type="match status" value="1"/>
</dbReference>
<dbReference type="Gene3D" id="2.60.40.2470">
    <property type="entry name" value="SoxY domain"/>
    <property type="match status" value="1"/>
</dbReference>
<dbReference type="InterPro" id="IPR014756">
    <property type="entry name" value="Ig_E-set"/>
</dbReference>
<proteinExistence type="predicted"/>
<keyword evidence="4" id="KW-1185">Reference proteome</keyword>
<dbReference type="AlphaFoldDB" id="A0A1K2I220"/>
<protein>
    <submittedName>
        <fullName evidence="3">Sulfur-oxidizing protein SoxY</fullName>
    </submittedName>
</protein>
<dbReference type="EMBL" id="FPKU01000003">
    <property type="protein sequence ID" value="SFZ86376.1"/>
    <property type="molecule type" value="Genomic_DNA"/>
</dbReference>
<sequence length="290" mass="30953">MCPGTGRGGMDAVIITRRTLLAGAGLGLAGAVLGGRGGVAQTTDLHGLDAIWRDVPTALNAFFGPVDFTDHGVWLDLPQHADAGGSVPVTVGFDAAPEDDPHPRLVHLLADGNPAPHVLSAWFSRLSGKAAFSTRIRLETSQTVTAAAEMSDGSHPRVDRPVTVSFGACAQIGEGSDAEVAAFRPVPRVSVPRMARKGEVITLRSVIAHPMETGLRLGVGQDWIRQRIISAFHCHFNGEEVFRVRLYPAVSTNPYFSFHARVDEPGTFTFRWHDTPTGETYTASADIAIA</sequence>
<dbReference type="InterPro" id="IPR014880">
    <property type="entry name" value="SoxZ_dom"/>
</dbReference>
<dbReference type="InterPro" id="IPR032711">
    <property type="entry name" value="SoxY"/>
</dbReference>
<accession>A0A1K2I220</accession>
<feature type="domain" description="Sulphur oxidation protein SoxZ" evidence="1">
    <location>
        <begin position="193"/>
        <end position="284"/>
    </location>
</feature>
<name>A0A1K2I220_9HYPH</name>
<reference evidence="3 4" key="1">
    <citation type="submission" date="2016-11" db="EMBL/GenBank/DDBJ databases">
        <authorList>
            <person name="Jaros S."/>
            <person name="Januszkiewicz K."/>
            <person name="Wedrychowicz H."/>
        </authorList>
    </citation>
    <scope>NUCLEOTIDE SEQUENCE [LARGE SCALE GENOMIC DNA]</scope>
    <source>
        <strain evidence="3 4">ATCC 23634</strain>
    </source>
</reference>
<evidence type="ECO:0000259" key="2">
    <source>
        <dbReference type="Pfam" id="PF13501"/>
    </source>
</evidence>
<dbReference type="Proteomes" id="UP000183447">
    <property type="component" value="Unassembled WGS sequence"/>
</dbReference>
<dbReference type="Pfam" id="PF13501">
    <property type="entry name" value="SoxY"/>
    <property type="match status" value="1"/>
</dbReference>
<evidence type="ECO:0000313" key="4">
    <source>
        <dbReference type="Proteomes" id="UP000183447"/>
    </source>
</evidence>
<dbReference type="SUPFAM" id="SSF81296">
    <property type="entry name" value="E set domains"/>
    <property type="match status" value="1"/>
</dbReference>
<organism evidence="3 4">
    <name type="scientific">Devosia enhydra</name>
    <dbReference type="NCBI Taxonomy" id="665118"/>
    <lineage>
        <taxon>Bacteria</taxon>
        <taxon>Pseudomonadati</taxon>
        <taxon>Pseudomonadota</taxon>
        <taxon>Alphaproteobacteria</taxon>
        <taxon>Hyphomicrobiales</taxon>
        <taxon>Devosiaceae</taxon>
        <taxon>Devosia</taxon>
    </lineage>
</organism>
<evidence type="ECO:0000259" key="1">
    <source>
        <dbReference type="Pfam" id="PF08770"/>
    </source>
</evidence>
<gene>
    <name evidence="3" type="ORF">SAMN02983003_3556</name>
</gene>
<dbReference type="STRING" id="665118.SAMN02983003_3556"/>
<feature type="domain" description="Ig-like SoxY" evidence="2">
    <location>
        <begin position="61"/>
        <end position="169"/>
    </location>
</feature>
<evidence type="ECO:0000313" key="3">
    <source>
        <dbReference type="EMBL" id="SFZ86376.1"/>
    </source>
</evidence>
<dbReference type="Pfam" id="PF08770">
    <property type="entry name" value="SoxZ"/>
    <property type="match status" value="1"/>
</dbReference>
<dbReference type="InterPro" id="IPR013783">
    <property type="entry name" value="Ig-like_fold"/>
</dbReference>